<dbReference type="GeneID" id="96609539"/>
<dbReference type="HOGENOM" id="CLU_020410_0_0_11"/>
<keyword evidence="2" id="KW-1185">Reference proteome</keyword>
<organism evidence="1 2">
    <name type="scientific">Nocardioides simplex</name>
    <name type="common">Arthrobacter simplex</name>
    <dbReference type="NCBI Taxonomy" id="2045"/>
    <lineage>
        <taxon>Bacteria</taxon>
        <taxon>Bacillati</taxon>
        <taxon>Actinomycetota</taxon>
        <taxon>Actinomycetes</taxon>
        <taxon>Propionibacteriales</taxon>
        <taxon>Nocardioidaceae</taxon>
        <taxon>Pimelobacter</taxon>
    </lineage>
</organism>
<evidence type="ECO:0000313" key="2">
    <source>
        <dbReference type="Proteomes" id="UP000030300"/>
    </source>
</evidence>
<gene>
    <name evidence="1" type="ORF">KR76_11665</name>
</gene>
<dbReference type="eggNOG" id="COG0815">
    <property type="taxonomic scope" value="Bacteria"/>
</dbReference>
<dbReference type="RefSeq" id="WP_038678443.1">
    <property type="nucleotide sequence ID" value="NZ_BJMC01000008.1"/>
</dbReference>
<accession>A0A0A1DIN1</accession>
<dbReference type="STRING" id="2045.KR76_11665"/>
<dbReference type="Proteomes" id="UP000030300">
    <property type="component" value="Chromosome"/>
</dbReference>
<sequence>MSAWKGRQGLAALGVLLSMVVARAVLLGGSWFNQDDFYLSGRAYDADLTLGFLVRDTAGHVNPLQQLTYWLVAHAAPYSWASVAVFVLVLQTAATVVLWLLLTRLLGERWSRVVLLALFAWAPLTLATTLWWSAAMGLWPHVLCSLLAVLLLVRWRQGDARPGWALAAIVATTAFGLLWHERAVLIAPVLYGVAVALADEATGWRRLWAALRRFRWLWLAQVLLLAGFLVGHGLLTDVEGGESTWRQRLEVTGSFVGRNVVPGILGGPWAGELDGGAVRPALWVVIVSAVLALAGAALLLRRGGPARRWGLALLVGYVAADLLLLLSGRAGFGSIIGLDPRYSSDTIHAAVLCVALSLRGSPPWLGLRPLAAASGRVRAAVVAGVVGAVAVASTAGTALLVPHFQNTEDKAFVTTLRAELAADPTVVLFDRLAPADVVLPLVGRDSLLSRILAPLPEDLRFDEPSARLRQVADDGTLRPVELDGAIPAEPGPDEPCGYPVRAAAEDVEFVVPIDGRVAVRVAYFSAEESTIQVTTGDWEAEFLATRGPNEMWLVLPELPGTVDGLTFRGDGRSTVCITGVEAGLPEQP</sequence>
<reference evidence="1 2" key="1">
    <citation type="journal article" date="2015" name="Genome Announc.">
        <title>Complete Genome Sequence of Steroid-Transforming Nocardioides simplex VKM Ac-2033D.</title>
        <authorList>
            <person name="Shtratnikova V.Y."/>
            <person name="Schelkunov M.I."/>
            <person name="Pekov Y.A."/>
            <person name="Fokina V.V."/>
            <person name="Logacheva M.D."/>
            <person name="Sokolov S.L."/>
            <person name="Bragin E.Y."/>
            <person name="Ashapkin V.V."/>
            <person name="Donova M.V."/>
        </authorList>
    </citation>
    <scope>NUCLEOTIDE SEQUENCE [LARGE SCALE GENOMIC DNA]</scope>
    <source>
        <strain evidence="1 2">VKM Ac-2033D</strain>
    </source>
</reference>
<protein>
    <submittedName>
        <fullName evidence="1">Uncharacterized protein</fullName>
    </submittedName>
</protein>
<evidence type="ECO:0000313" key="1">
    <source>
        <dbReference type="EMBL" id="AIY17246.1"/>
    </source>
</evidence>
<name>A0A0A1DIN1_NOCSI</name>
<dbReference type="OrthoDB" id="3778510at2"/>
<dbReference type="AlphaFoldDB" id="A0A0A1DIN1"/>
<dbReference type="KEGG" id="psim:KR76_11665"/>
<dbReference type="EMBL" id="CP009896">
    <property type="protein sequence ID" value="AIY17246.1"/>
    <property type="molecule type" value="Genomic_DNA"/>
</dbReference>
<proteinExistence type="predicted"/>